<gene>
    <name evidence="1" type="ORF">N199_04265</name>
</gene>
<evidence type="ECO:0000313" key="1">
    <source>
        <dbReference type="EMBL" id="EPZ70386.1"/>
    </source>
</evidence>
<dbReference type="Gene3D" id="3.30.530.20">
    <property type="match status" value="1"/>
</dbReference>
<accession>A0AAV3JTJ2</accession>
<dbReference type="EMBL" id="AUSL01000003">
    <property type="protein sequence ID" value="EPZ70386.1"/>
    <property type="molecule type" value="Genomic_DNA"/>
</dbReference>
<protein>
    <recommendedName>
        <fullName evidence="3">Polyketide cyclase</fullName>
    </recommendedName>
</protein>
<proteinExistence type="predicted"/>
<name>A0AAV3JTJ2_HELPX</name>
<evidence type="ECO:0008006" key="3">
    <source>
        <dbReference type="Google" id="ProtNLM"/>
    </source>
</evidence>
<organism evidence="1 2">
    <name type="scientific">Helicobacter pylori UM038</name>
    <dbReference type="NCBI Taxonomy" id="1352343"/>
    <lineage>
        <taxon>Bacteria</taxon>
        <taxon>Pseudomonadati</taxon>
        <taxon>Campylobacterota</taxon>
        <taxon>Epsilonproteobacteria</taxon>
        <taxon>Campylobacterales</taxon>
        <taxon>Helicobacteraceae</taxon>
        <taxon>Helicobacter</taxon>
    </lineage>
</organism>
<reference evidence="1 2" key="1">
    <citation type="journal article" date="2013" name="Genome Announc.">
        <title>Multiple genome sequences of Helicobacter pylori strains of diverse disease and antibiotic resistance backgrounds from Malaysia.</title>
        <authorList>
            <person name="Rehvathy V."/>
            <person name="Tan M.H."/>
            <person name="Gunaletchumy S.P."/>
            <person name="Teh X."/>
            <person name="Wang S."/>
            <person name="Baybayan P."/>
            <person name="Singh S."/>
            <person name="Ashby M."/>
            <person name="Kaakoush N.O."/>
            <person name="Mitchell H.M."/>
            <person name="Croft L.J."/>
            <person name="Goh K.L."/>
            <person name="Loke M.F."/>
            <person name="Vadivelu J."/>
        </authorList>
    </citation>
    <scope>NUCLEOTIDE SEQUENCE [LARGE SCALE GENOMIC DNA]</scope>
    <source>
        <strain evidence="1 2">UM038</strain>
    </source>
</reference>
<comment type="caution">
    <text evidence="1">The sequence shown here is derived from an EMBL/GenBank/DDBJ whole genome shotgun (WGS) entry which is preliminary data.</text>
</comment>
<dbReference type="RefSeq" id="WP_021301194.1">
    <property type="nucleotide sequence ID" value="NZ_AUSL01000003.1"/>
</dbReference>
<dbReference type="Proteomes" id="UP000015451">
    <property type="component" value="Unassembled WGS sequence"/>
</dbReference>
<sequence>MIMMNAIQWPKKWIPGETDNFVSNEVIVKGLDFNKVVQHLRDASHWEKYYKNSGNIHMHNQDNTILKDKTRFCFETFGFLIEAQVEEFELKDTILRLAWRGWNEAKGDEYLEVYHAWLVEKLDNNRVRILTQESQLGVPAKALAVSVPNAMLNGHQAWLDGLVAYSCQ</sequence>
<dbReference type="InterPro" id="IPR023393">
    <property type="entry name" value="START-like_dom_sf"/>
</dbReference>
<evidence type="ECO:0000313" key="2">
    <source>
        <dbReference type="Proteomes" id="UP000015451"/>
    </source>
</evidence>
<dbReference type="AlphaFoldDB" id="A0AAV3JTJ2"/>